<dbReference type="PROSITE" id="PS50181">
    <property type="entry name" value="FBOX"/>
    <property type="match status" value="1"/>
</dbReference>
<gene>
    <name evidence="2" type="ORF">QQS21_003405</name>
</gene>
<dbReference type="SUPFAM" id="SSF81383">
    <property type="entry name" value="F-box domain"/>
    <property type="match status" value="1"/>
</dbReference>
<accession>A0AAJ0CVZ2</accession>
<comment type="caution">
    <text evidence="2">The sequence shown here is derived from an EMBL/GenBank/DDBJ whole genome shotgun (WGS) entry which is preliminary data.</text>
</comment>
<feature type="domain" description="F-box" evidence="1">
    <location>
        <begin position="50"/>
        <end position="94"/>
    </location>
</feature>
<sequence length="232" mass="26115">MAPRSQCAPSSRRSSTLLLQIPSRVDRERLIRLRSASSASHSTSDNRRSRLSISDLPAELIYEIFDILDPIDCTCFGLSSKRFYAVLRHLYGSVPLSCRRNGPNELEWAWQKDGRVPVSIRPQTQKKGILSALQRLSYTRSHTTLDTLCEDRPGGFCRHCGINRCELHRHLSGWMGSQEYKSEYCSVIEKFVSSSGKTYTKDCYPTTSCGPPQCGKHVSFGVEDETTQNAST</sequence>
<organism evidence="2 3">
    <name type="scientific">Conoideocrella luteorostrata</name>
    <dbReference type="NCBI Taxonomy" id="1105319"/>
    <lineage>
        <taxon>Eukaryota</taxon>
        <taxon>Fungi</taxon>
        <taxon>Dikarya</taxon>
        <taxon>Ascomycota</taxon>
        <taxon>Pezizomycotina</taxon>
        <taxon>Sordariomycetes</taxon>
        <taxon>Hypocreomycetidae</taxon>
        <taxon>Hypocreales</taxon>
        <taxon>Clavicipitaceae</taxon>
        <taxon>Conoideocrella</taxon>
    </lineage>
</organism>
<dbReference type="InterPro" id="IPR001810">
    <property type="entry name" value="F-box_dom"/>
</dbReference>
<dbReference type="EMBL" id="JASWJB010000044">
    <property type="protein sequence ID" value="KAK2606234.1"/>
    <property type="molecule type" value="Genomic_DNA"/>
</dbReference>
<keyword evidence="3" id="KW-1185">Reference proteome</keyword>
<reference evidence="2" key="1">
    <citation type="submission" date="2023-06" db="EMBL/GenBank/DDBJ databases">
        <title>Conoideocrella luteorostrata (Hypocreales: Clavicipitaceae), a potential biocontrol fungus for elongate hemlock scale in United States Christmas tree production areas.</title>
        <authorList>
            <person name="Barrett H."/>
            <person name="Lovett B."/>
            <person name="Macias A.M."/>
            <person name="Stajich J.E."/>
            <person name="Kasson M.T."/>
        </authorList>
    </citation>
    <scope>NUCLEOTIDE SEQUENCE</scope>
    <source>
        <strain evidence="2">ARSEF 14590</strain>
    </source>
</reference>
<dbReference type="CDD" id="cd09917">
    <property type="entry name" value="F-box_SF"/>
    <property type="match status" value="1"/>
</dbReference>
<evidence type="ECO:0000313" key="2">
    <source>
        <dbReference type="EMBL" id="KAK2606234.1"/>
    </source>
</evidence>
<name>A0AAJ0CVZ2_9HYPO</name>
<evidence type="ECO:0000313" key="3">
    <source>
        <dbReference type="Proteomes" id="UP001251528"/>
    </source>
</evidence>
<dbReference type="AlphaFoldDB" id="A0AAJ0CVZ2"/>
<dbReference type="Pfam" id="PF00646">
    <property type="entry name" value="F-box"/>
    <property type="match status" value="1"/>
</dbReference>
<protein>
    <recommendedName>
        <fullName evidence="1">F-box domain-containing protein</fullName>
    </recommendedName>
</protein>
<dbReference type="Proteomes" id="UP001251528">
    <property type="component" value="Unassembled WGS sequence"/>
</dbReference>
<evidence type="ECO:0000259" key="1">
    <source>
        <dbReference type="PROSITE" id="PS50181"/>
    </source>
</evidence>
<dbReference type="InterPro" id="IPR036047">
    <property type="entry name" value="F-box-like_dom_sf"/>
</dbReference>
<proteinExistence type="predicted"/>